<dbReference type="Gene3D" id="3.40.50.1820">
    <property type="entry name" value="alpha/beta hydrolase"/>
    <property type="match status" value="1"/>
</dbReference>
<sequence>MSNLAIPSLDNLIDLLRSPRVVGFLAALMSVTYLSQALTSFGPPRPISIDPCIEELKPSPLVDQLKEAYPKDTYSGGRELRTPWGKVQYWVMGESGPKVVLVHGLSIPALVWSKVAPELVRRGYQVLVYDHFGRGYSAAPDVPYTAALYTTQLALILQHAGWEKASIVGLSMGGAIATAFAANHAHLVDGHVALIAPAGLVQPEELSKKMLVMTSTSVMTLWSSPLIRRFYTPSPPKPRNSGSMERIQALQVAALPGYARALASSLRDGPLTGLEWAYTRLGSSQNIKVLHIHGDDDKTVNFENTSERIAAMVPQSKLVKMEGAGHDLCYDEKYAGRVSEALDVFLRGA</sequence>
<dbReference type="Pfam" id="PF00561">
    <property type="entry name" value="Abhydrolase_1"/>
    <property type="match status" value="1"/>
</dbReference>
<dbReference type="STRING" id="1314781.A0A165F5R0"/>
<reference evidence="2 3" key="1">
    <citation type="journal article" date="2016" name="Mol. Biol. Evol.">
        <title>Comparative Genomics of Early-Diverging Mushroom-Forming Fungi Provides Insights into the Origins of Lignocellulose Decay Capabilities.</title>
        <authorList>
            <person name="Nagy L.G."/>
            <person name="Riley R."/>
            <person name="Tritt A."/>
            <person name="Adam C."/>
            <person name="Daum C."/>
            <person name="Floudas D."/>
            <person name="Sun H."/>
            <person name="Yadav J.S."/>
            <person name="Pangilinan J."/>
            <person name="Larsson K.H."/>
            <person name="Matsuura K."/>
            <person name="Barry K."/>
            <person name="Labutti K."/>
            <person name="Kuo R."/>
            <person name="Ohm R.A."/>
            <person name="Bhattacharya S.S."/>
            <person name="Shirouzu T."/>
            <person name="Yoshinaga Y."/>
            <person name="Martin F.M."/>
            <person name="Grigoriev I.V."/>
            <person name="Hibbett D.S."/>
        </authorList>
    </citation>
    <scope>NUCLEOTIDE SEQUENCE [LARGE SCALE GENOMIC DNA]</scope>
    <source>
        <strain evidence="2 3">HHB12029</strain>
    </source>
</reference>
<name>A0A165F5R0_EXIGL</name>
<keyword evidence="2" id="KW-0378">Hydrolase</keyword>
<evidence type="ECO:0000259" key="1">
    <source>
        <dbReference type="Pfam" id="PF00561"/>
    </source>
</evidence>
<dbReference type="InParanoid" id="A0A165F5R0"/>
<organism evidence="2 3">
    <name type="scientific">Exidia glandulosa HHB12029</name>
    <dbReference type="NCBI Taxonomy" id="1314781"/>
    <lineage>
        <taxon>Eukaryota</taxon>
        <taxon>Fungi</taxon>
        <taxon>Dikarya</taxon>
        <taxon>Basidiomycota</taxon>
        <taxon>Agaricomycotina</taxon>
        <taxon>Agaricomycetes</taxon>
        <taxon>Auriculariales</taxon>
        <taxon>Exidiaceae</taxon>
        <taxon>Exidia</taxon>
    </lineage>
</organism>
<dbReference type="PANTHER" id="PTHR43433:SF5">
    <property type="entry name" value="AB HYDROLASE-1 DOMAIN-CONTAINING PROTEIN"/>
    <property type="match status" value="1"/>
</dbReference>
<dbReference type="InterPro" id="IPR029058">
    <property type="entry name" value="AB_hydrolase_fold"/>
</dbReference>
<dbReference type="EMBL" id="KV426100">
    <property type="protein sequence ID" value="KZV88423.1"/>
    <property type="molecule type" value="Genomic_DNA"/>
</dbReference>
<dbReference type="GO" id="GO:0016787">
    <property type="term" value="F:hydrolase activity"/>
    <property type="evidence" value="ECO:0007669"/>
    <property type="project" value="UniProtKB-KW"/>
</dbReference>
<gene>
    <name evidence="2" type="ORF">EXIGLDRAFT_772703</name>
</gene>
<evidence type="ECO:0000313" key="3">
    <source>
        <dbReference type="Proteomes" id="UP000077266"/>
    </source>
</evidence>
<dbReference type="Proteomes" id="UP000077266">
    <property type="component" value="Unassembled WGS sequence"/>
</dbReference>
<feature type="domain" description="AB hydrolase-1" evidence="1">
    <location>
        <begin position="99"/>
        <end position="332"/>
    </location>
</feature>
<evidence type="ECO:0000313" key="2">
    <source>
        <dbReference type="EMBL" id="KZV88423.1"/>
    </source>
</evidence>
<dbReference type="SUPFAM" id="SSF53474">
    <property type="entry name" value="alpha/beta-Hydrolases"/>
    <property type="match status" value="1"/>
</dbReference>
<accession>A0A165F5R0</accession>
<proteinExistence type="predicted"/>
<dbReference type="OrthoDB" id="408373at2759"/>
<protein>
    <submittedName>
        <fullName evidence="2">Alpha/beta-hydrolase</fullName>
    </submittedName>
</protein>
<dbReference type="PRINTS" id="PR00111">
    <property type="entry name" value="ABHYDROLASE"/>
</dbReference>
<dbReference type="AlphaFoldDB" id="A0A165F5R0"/>
<dbReference type="PANTHER" id="PTHR43433">
    <property type="entry name" value="HYDROLASE, ALPHA/BETA FOLD FAMILY PROTEIN"/>
    <property type="match status" value="1"/>
</dbReference>
<keyword evidence="3" id="KW-1185">Reference proteome</keyword>
<dbReference type="InterPro" id="IPR000073">
    <property type="entry name" value="AB_hydrolase_1"/>
</dbReference>
<dbReference type="InterPro" id="IPR050471">
    <property type="entry name" value="AB_hydrolase"/>
</dbReference>